<evidence type="ECO:0000256" key="11">
    <source>
        <dbReference type="ARBA" id="ARBA00023212"/>
    </source>
</evidence>
<keyword evidence="3" id="KW-0963">Cytoplasm</keyword>
<dbReference type="Proteomes" id="UP001626550">
    <property type="component" value="Unassembled WGS sequence"/>
</dbReference>
<proteinExistence type="inferred from homology"/>
<evidence type="ECO:0000256" key="7">
    <source>
        <dbReference type="ARBA" id="ARBA00023017"/>
    </source>
</evidence>
<dbReference type="GO" id="GO:0005874">
    <property type="term" value="C:microtubule"/>
    <property type="evidence" value="ECO:0007669"/>
    <property type="project" value="UniProtKB-KW"/>
</dbReference>
<keyword evidence="8" id="KW-0175">Coiled coil</keyword>
<feature type="domain" description="Dynein heavy chain ATP-binding dynein motor region" evidence="13">
    <location>
        <begin position="1"/>
        <end position="102"/>
    </location>
</feature>
<keyword evidence="15" id="KW-1185">Reference proteome</keyword>
<name>A0ABD2PZM3_9PLAT</name>
<keyword evidence="12" id="KW-0966">Cell projection</keyword>
<comment type="subcellular location">
    <subcellularLocation>
        <location evidence="1">Cytoplasm</location>
        <location evidence="1">Cytoskeleton</location>
        <location evidence="1">Cilium axoneme</location>
    </subcellularLocation>
</comment>
<evidence type="ECO:0000259" key="13">
    <source>
        <dbReference type="Pfam" id="PF12781"/>
    </source>
</evidence>
<evidence type="ECO:0000313" key="14">
    <source>
        <dbReference type="EMBL" id="KAL3312842.1"/>
    </source>
</evidence>
<dbReference type="Gene3D" id="1.10.8.1220">
    <property type="match status" value="1"/>
</dbReference>
<evidence type="ECO:0000256" key="8">
    <source>
        <dbReference type="ARBA" id="ARBA00023054"/>
    </source>
</evidence>
<dbReference type="PANTHER" id="PTHR22878">
    <property type="entry name" value="DYNEIN HEAVY CHAIN 6, AXONEMAL-LIKE-RELATED"/>
    <property type="match status" value="1"/>
</dbReference>
<gene>
    <name evidence="14" type="primary">DNAH2_5</name>
    <name evidence="14" type="ORF">Ciccas_008558</name>
</gene>
<reference evidence="14 15" key="1">
    <citation type="submission" date="2024-11" db="EMBL/GenBank/DDBJ databases">
        <title>Adaptive evolution of stress response genes in parasites aligns with host niche diversity.</title>
        <authorList>
            <person name="Hahn C."/>
            <person name="Resl P."/>
        </authorList>
    </citation>
    <scope>NUCLEOTIDE SEQUENCE [LARGE SCALE GENOMIC DNA]</scope>
    <source>
        <strain evidence="14">EGGRZ-B1_66</strain>
        <tissue evidence="14">Body</tissue>
    </source>
</reference>
<evidence type="ECO:0000256" key="6">
    <source>
        <dbReference type="ARBA" id="ARBA00022840"/>
    </source>
</evidence>
<evidence type="ECO:0000256" key="9">
    <source>
        <dbReference type="ARBA" id="ARBA00023069"/>
    </source>
</evidence>
<organism evidence="14 15">
    <name type="scientific">Cichlidogyrus casuarinus</name>
    <dbReference type="NCBI Taxonomy" id="1844966"/>
    <lineage>
        <taxon>Eukaryota</taxon>
        <taxon>Metazoa</taxon>
        <taxon>Spiralia</taxon>
        <taxon>Lophotrochozoa</taxon>
        <taxon>Platyhelminthes</taxon>
        <taxon>Monogenea</taxon>
        <taxon>Monopisthocotylea</taxon>
        <taxon>Dactylogyridea</taxon>
        <taxon>Ancyrocephalidae</taxon>
        <taxon>Cichlidogyrus</taxon>
    </lineage>
</organism>
<evidence type="ECO:0000256" key="5">
    <source>
        <dbReference type="ARBA" id="ARBA00022741"/>
    </source>
</evidence>
<dbReference type="GO" id="GO:0005524">
    <property type="term" value="F:ATP binding"/>
    <property type="evidence" value="ECO:0007669"/>
    <property type="project" value="UniProtKB-KW"/>
</dbReference>
<evidence type="ECO:0000256" key="2">
    <source>
        <dbReference type="ARBA" id="ARBA00008887"/>
    </source>
</evidence>
<accession>A0ABD2PZM3</accession>
<dbReference type="Gene3D" id="6.10.140.1060">
    <property type="match status" value="1"/>
</dbReference>
<dbReference type="InterPro" id="IPR035706">
    <property type="entry name" value="AAA_9"/>
</dbReference>
<comment type="caution">
    <text evidence="14">The sequence shown here is derived from an EMBL/GenBank/DDBJ whole genome shotgun (WGS) entry which is preliminary data.</text>
</comment>
<sequence length="354" mass="40666">MTTKLPNPHYAPEICSKAQIVNFGVKLEGLEAQLLGIVVRQEKPELEEQKDQLVIGIAAGKRKLKELEDVILRLLNESKGSLLDDEELVNTLQTSKTTSFEVTEQLQIAETTEKEIDTAREGYRPCAQRASILFFILNDLGKIEPMYQFALDAYITLFNISIEKSTRSNNLDERIINLNEAHTFSVYRNTCRGLFERHKLLFSFQICIKIMESSGKLNSEEFVFFLRGGIVLDRDQQIDNPCIGWLPAQCWDNISELEKLMNFHGIITSFEQYSREWLTWYTSETPESNSLPGEWDNTLNEFQKLVVLRSLRPDRVPFAATTFIINNLGQKFVEPPVLALKQVCIGFHLSHRIE</sequence>
<dbReference type="Gene3D" id="3.40.50.300">
    <property type="entry name" value="P-loop containing nucleotide triphosphate hydrolases"/>
    <property type="match status" value="1"/>
</dbReference>
<keyword evidence="9" id="KW-0969">Cilium</keyword>
<keyword evidence="6" id="KW-0067">ATP-binding</keyword>
<dbReference type="EMBL" id="JBJKFK010001532">
    <property type="protein sequence ID" value="KAL3312842.1"/>
    <property type="molecule type" value="Genomic_DNA"/>
</dbReference>
<dbReference type="GO" id="GO:0030286">
    <property type="term" value="C:dynein complex"/>
    <property type="evidence" value="ECO:0007669"/>
    <property type="project" value="UniProtKB-KW"/>
</dbReference>
<evidence type="ECO:0000313" key="15">
    <source>
        <dbReference type="Proteomes" id="UP001626550"/>
    </source>
</evidence>
<keyword evidence="11" id="KW-0206">Cytoskeleton</keyword>
<keyword evidence="4" id="KW-0493">Microtubule</keyword>
<dbReference type="AlphaFoldDB" id="A0ABD2PZM3"/>
<evidence type="ECO:0000256" key="12">
    <source>
        <dbReference type="ARBA" id="ARBA00023273"/>
    </source>
</evidence>
<dbReference type="PANTHER" id="PTHR22878:SF68">
    <property type="entry name" value="DYNEIN HEAVY CHAIN 6, AXONEMAL-LIKE"/>
    <property type="match status" value="1"/>
</dbReference>
<dbReference type="InterPro" id="IPR026983">
    <property type="entry name" value="DHC"/>
</dbReference>
<dbReference type="GO" id="GO:0005930">
    <property type="term" value="C:axoneme"/>
    <property type="evidence" value="ECO:0007669"/>
    <property type="project" value="UniProtKB-SubCell"/>
</dbReference>
<keyword evidence="10" id="KW-0505">Motor protein</keyword>
<keyword evidence="7" id="KW-0243">Dynein</keyword>
<dbReference type="Pfam" id="PF12781">
    <property type="entry name" value="AAA_9"/>
    <property type="match status" value="1"/>
</dbReference>
<evidence type="ECO:0000256" key="3">
    <source>
        <dbReference type="ARBA" id="ARBA00022490"/>
    </source>
</evidence>
<keyword evidence="5" id="KW-0547">Nucleotide-binding</keyword>
<evidence type="ECO:0000256" key="1">
    <source>
        <dbReference type="ARBA" id="ARBA00004430"/>
    </source>
</evidence>
<dbReference type="FunFam" id="1.10.8.1220:FF:000001">
    <property type="entry name" value="Dynein axonemal heavy chain 5"/>
    <property type="match status" value="1"/>
</dbReference>
<dbReference type="InterPro" id="IPR027417">
    <property type="entry name" value="P-loop_NTPase"/>
</dbReference>
<comment type="similarity">
    <text evidence="2">Belongs to the dynein heavy chain family.</text>
</comment>
<evidence type="ECO:0000256" key="4">
    <source>
        <dbReference type="ARBA" id="ARBA00022701"/>
    </source>
</evidence>
<protein>
    <submittedName>
        <fullName evidence="14">Dynein heavy chain 2, axonemal</fullName>
    </submittedName>
</protein>
<evidence type="ECO:0000256" key="10">
    <source>
        <dbReference type="ARBA" id="ARBA00023175"/>
    </source>
</evidence>